<sequence>MKVFVTAAVALGVLTVAPAFASQELAAAKNCMACHAVDRQLVGPSYQAVAEKRGGEENAVAYLAEKIQKGGSGVYGPVPMPPNPQVSDEEAVTLAEWVLSFK</sequence>
<feature type="chain" id="PRO_5038115518" evidence="7">
    <location>
        <begin position="22"/>
        <end position="102"/>
    </location>
</feature>
<name>A0A972JA34_9RHOO</name>
<feature type="domain" description="Cytochrome c" evidence="8">
    <location>
        <begin position="7"/>
        <end position="102"/>
    </location>
</feature>
<keyword evidence="10" id="KW-1185">Reference proteome</keyword>
<keyword evidence="3 6" id="KW-0479">Metal-binding</keyword>
<dbReference type="SUPFAM" id="SSF46626">
    <property type="entry name" value="Cytochrome c"/>
    <property type="match status" value="1"/>
</dbReference>
<dbReference type="GO" id="GO:0009055">
    <property type="term" value="F:electron transfer activity"/>
    <property type="evidence" value="ECO:0007669"/>
    <property type="project" value="InterPro"/>
</dbReference>
<dbReference type="InterPro" id="IPR009056">
    <property type="entry name" value="Cyt_c-like_dom"/>
</dbReference>
<proteinExistence type="predicted"/>
<gene>
    <name evidence="9" type="ORF">GPA21_03400</name>
</gene>
<dbReference type="PROSITE" id="PS51007">
    <property type="entry name" value="CYTC"/>
    <property type="match status" value="1"/>
</dbReference>
<dbReference type="Pfam" id="PF00034">
    <property type="entry name" value="Cytochrom_C"/>
    <property type="match status" value="1"/>
</dbReference>
<feature type="binding site" description="covalent" evidence="6">
    <location>
        <position position="80"/>
    </location>
    <ligand>
        <name>heme c</name>
        <dbReference type="ChEBI" id="CHEBI:61717"/>
    </ligand>
</feature>
<evidence type="ECO:0000256" key="3">
    <source>
        <dbReference type="ARBA" id="ARBA00022723"/>
    </source>
</evidence>
<keyword evidence="5 6" id="KW-0408">Iron</keyword>
<evidence type="ECO:0000256" key="5">
    <source>
        <dbReference type="ARBA" id="ARBA00023004"/>
    </source>
</evidence>
<dbReference type="InterPro" id="IPR002324">
    <property type="entry name" value="Cyt_c_ID"/>
</dbReference>
<dbReference type="Proteomes" id="UP000599523">
    <property type="component" value="Unassembled WGS sequence"/>
</dbReference>
<keyword evidence="2 6" id="KW-0349">Heme</keyword>
<keyword evidence="4" id="KW-0249">Electron transport</keyword>
<comment type="caution">
    <text evidence="9">The sequence shown here is derived from an EMBL/GenBank/DDBJ whole genome shotgun (WGS) entry which is preliminary data.</text>
</comment>
<evidence type="ECO:0000313" key="10">
    <source>
        <dbReference type="Proteomes" id="UP000599523"/>
    </source>
</evidence>
<evidence type="ECO:0000256" key="4">
    <source>
        <dbReference type="ARBA" id="ARBA00022982"/>
    </source>
</evidence>
<dbReference type="EMBL" id="WTVM01000012">
    <property type="protein sequence ID" value="NMG02017.1"/>
    <property type="molecule type" value="Genomic_DNA"/>
</dbReference>
<accession>A0A972JA34</accession>
<dbReference type="RefSeq" id="WP_168986807.1">
    <property type="nucleotide sequence ID" value="NZ_CAWPHM010000033.1"/>
</dbReference>
<evidence type="ECO:0000256" key="1">
    <source>
        <dbReference type="ARBA" id="ARBA00022448"/>
    </source>
</evidence>
<evidence type="ECO:0000256" key="6">
    <source>
        <dbReference type="PIRSR" id="PIRSR602324-1"/>
    </source>
</evidence>
<feature type="binding site" description="covalent" evidence="6">
    <location>
        <position position="31"/>
    </location>
    <ligand>
        <name>heme c</name>
        <dbReference type="ChEBI" id="CHEBI:61717"/>
    </ligand>
</feature>
<dbReference type="AlphaFoldDB" id="A0A972JA34"/>
<evidence type="ECO:0000313" key="9">
    <source>
        <dbReference type="EMBL" id="NMG02017.1"/>
    </source>
</evidence>
<evidence type="ECO:0000256" key="7">
    <source>
        <dbReference type="SAM" id="SignalP"/>
    </source>
</evidence>
<keyword evidence="1" id="KW-0813">Transport</keyword>
<feature type="binding site" description="covalent" evidence="6">
    <location>
        <position position="35"/>
    </location>
    <ligand>
        <name>heme c</name>
        <dbReference type="ChEBI" id="CHEBI:61717"/>
    </ligand>
</feature>
<dbReference type="Gene3D" id="1.10.760.10">
    <property type="entry name" value="Cytochrome c-like domain"/>
    <property type="match status" value="1"/>
</dbReference>
<organism evidence="9 10">
    <name type="scientific">Azoarcus taiwanensis</name>
    <dbReference type="NCBI Taxonomy" id="666964"/>
    <lineage>
        <taxon>Bacteria</taxon>
        <taxon>Pseudomonadati</taxon>
        <taxon>Pseudomonadota</taxon>
        <taxon>Betaproteobacteria</taxon>
        <taxon>Rhodocyclales</taxon>
        <taxon>Zoogloeaceae</taxon>
        <taxon>Azoarcus</taxon>
    </lineage>
</organism>
<protein>
    <submittedName>
        <fullName evidence="9">C-type cytochrome</fullName>
    </submittedName>
</protein>
<dbReference type="GO" id="GO:0020037">
    <property type="term" value="F:heme binding"/>
    <property type="evidence" value="ECO:0007669"/>
    <property type="project" value="InterPro"/>
</dbReference>
<keyword evidence="7" id="KW-0732">Signal</keyword>
<comment type="PTM">
    <text evidence="6">Binds 1 heme c group covalently per subunit.</text>
</comment>
<reference evidence="9" key="1">
    <citation type="submission" date="2019-12" db="EMBL/GenBank/DDBJ databases">
        <title>Comparative genomics gives insights into the taxonomy of the Azoarcus-Aromatoleum group and reveals separate origins of nif in the plant-associated Azoarcus and non-plant-associated Aromatoleum sub-groups.</title>
        <authorList>
            <person name="Lafos M."/>
            <person name="Maluk M."/>
            <person name="Batista M."/>
            <person name="Junghare M."/>
            <person name="Carmona M."/>
            <person name="Faoro H."/>
            <person name="Cruz L.M."/>
            <person name="Battistoni F."/>
            <person name="De Souza E."/>
            <person name="Pedrosa F."/>
            <person name="Chen W.-M."/>
            <person name="Poole P.S."/>
            <person name="Dixon R.A."/>
            <person name="James E.K."/>
        </authorList>
    </citation>
    <scope>NUCLEOTIDE SEQUENCE</scope>
    <source>
        <strain evidence="9">NSC3</strain>
    </source>
</reference>
<feature type="signal peptide" evidence="7">
    <location>
        <begin position="1"/>
        <end position="21"/>
    </location>
</feature>
<evidence type="ECO:0000256" key="2">
    <source>
        <dbReference type="ARBA" id="ARBA00022617"/>
    </source>
</evidence>
<dbReference type="PRINTS" id="PR00606">
    <property type="entry name" value="CYTCHROMECID"/>
</dbReference>
<dbReference type="GO" id="GO:0005506">
    <property type="term" value="F:iron ion binding"/>
    <property type="evidence" value="ECO:0007669"/>
    <property type="project" value="InterPro"/>
</dbReference>
<dbReference type="InterPro" id="IPR036909">
    <property type="entry name" value="Cyt_c-like_dom_sf"/>
</dbReference>
<evidence type="ECO:0000259" key="8">
    <source>
        <dbReference type="PROSITE" id="PS51007"/>
    </source>
</evidence>